<evidence type="ECO:0000256" key="2">
    <source>
        <dbReference type="PROSITE-ProRule" id="PRU00285"/>
    </source>
</evidence>
<organism evidence="6 7">
    <name type="scientific">Mucor flavus</name>
    <dbReference type="NCBI Taxonomy" id="439312"/>
    <lineage>
        <taxon>Eukaryota</taxon>
        <taxon>Fungi</taxon>
        <taxon>Fungi incertae sedis</taxon>
        <taxon>Mucoromycota</taxon>
        <taxon>Mucoromycotina</taxon>
        <taxon>Mucoromycetes</taxon>
        <taxon>Mucorales</taxon>
        <taxon>Mucorineae</taxon>
        <taxon>Mucoraceae</taxon>
        <taxon>Mucor</taxon>
    </lineage>
</organism>
<dbReference type="CDD" id="cd06464">
    <property type="entry name" value="ACD_sHsps-like"/>
    <property type="match status" value="1"/>
</dbReference>
<dbReference type="Gene3D" id="2.60.40.790">
    <property type="match status" value="1"/>
</dbReference>
<accession>A0ABP9YLF1</accession>
<feature type="region of interest" description="Disordered" evidence="4">
    <location>
        <begin position="86"/>
        <end position="139"/>
    </location>
</feature>
<evidence type="ECO:0000256" key="3">
    <source>
        <dbReference type="RuleBase" id="RU003616"/>
    </source>
</evidence>
<keyword evidence="7" id="KW-1185">Reference proteome</keyword>
<feature type="compositionally biased region" description="Basic and acidic residues" evidence="4">
    <location>
        <begin position="105"/>
        <end position="117"/>
    </location>
</feature>
<evidence type="ECO:0000256" key="1">
    <source>
        <dbReference type="ARBA" id="ARBA00023016"/>
    </source>
</evidence>
<dbReference type="InterPro" id="IPR008978">
    <property type="entry name" value="HSP20-like_chaperone"/>
</dbReference>
<evidence type="ECO:0000259" key="5">
    <source>
        <dbReference type="PROSITE" id="PS01031"/>
    </source>
</evidence>
<dbReference type="PANTHER" id="PTHR11527">
    <property type="entry name" value="HEAT-SHOCK PROTEIN 20 FAMILY MEMBER"/>
    <property type="match status" value="1"/>
</dbReference>
<evidence type="ECO:0000313" key="7">
    <source>
        <dbReference type="Proteomes" id="UP001473302"/>
    </source>
</evidence>
<dbReference type="SUPFAM" id="SSF49764">
    <property type="entry name" value="HSP20-like chaperones"/>
    <property type="match status" value="1"/>
</dbReference>
<feature type="compositionally biased region" description="Polar residues" evidence="4">
    <location>
        <begin position="86"/>
        <end position="101"/>
    </location>
</feature>
<keyword evidence="1" id="KW-0346">Stress response</keyword>
<feature type="compositionally biased region" description="Basic and acidic residues" evidence="4">
    <location>
        <begin position="129"/>
        <end position="139"/>
    </location>
</feature>
<dbReference type="InterPro" id="IPR002068">
    <property type="entry name" value="A-crystallin/Hsp20_dom"/>
</dbReference>
<evidence type="ECO:0000313" key="6">
    <source>
        <dbReference type="EMBL" id="GAA5807689.1"/>
    </source>
</evidence>
<protein>
    <recommendedName>
        <fullName evidence="5">SHSP domain-containing protein</fullName>
    </recommendedName>
</protein>
<comment type="similarity">
    <text evidence="2 3">Belongs to the small heat shock protein (HSP20) family.</text>
</comment>
<evidence type="ECO:0000256" key="4">
    <source>
        <dbReference type="SAM" id="MobiDB-lite"/>
    </source>
</evidence>
<feature type="domain" description="SHSP" evidence="5">
    <location>
        <begin position="37"/>
        <end position="195"/>
    </location>
</feature>
<proteinExistence type="inferred from homology"/>
<dbReference type="EMBL" id="BAABUK010000002">
    <property type="protein sequence ID" value="GAA5807689.1"/>
    <property type="molecule type" value="Genomic_DNA"/>
</dbReference>
<dbReference type="Pfam" id="PF00011">
    <property type="entry name" value="HSP20"/>
    <property type="match status" value="2"/>
</dbReference>
<comment type="caution">
    <text evidence="6">The sequence shown here is derived from an EMBL/GenBank/DDBJ whole genome shotgun (WGS) entry which is preliminary data.</text>
</comment>
<sequence>MSLSTRLFSEAFRDMQRAVSALEHPALNSVAPLIGNRIAGALRYPAADLVETPNAYELHADLPGFDKNNIKIEMPDSQTLILSGSVNESRSVEPPQQQTNGETATENKEATEKKESATAESNNENQVANKDDSNQVGEHRSHFWVKERVSGAFSRSFRFPTPVNSENIKASFKDGTLKVLVPKSSEEQPKQISIE</sequence>
<dbReference type="Proteomes" id="UP001473302">
    <property type="component" value="Unassembled WGS sequence"/>
</dbReference>
<name>A0ABP9YLF1_9FUNG</name>
<dbReference type="PROSITE" id="PS01031">
    <property type="entry name" value="SHSP"/>
    <property type="match status" value="1"/>
</dbReference>
<dbReference type="InterPro" id="IPR031107">
    <property type="entry name" value="Small_HSP"/>
</dbReference>
<reference evidence="6 7" key="1">
    <citation type="submission" date="2024-04" db="EMBL/GenBank/DDBJ databases">
        <title>genome sequences of Mucor flavus KT1a and Helicostylum pulchrum KT1b strains isolated from the surface of a dry-aged beef.</title>
        <authorList>
            <person name="Toyotome T."/>
            <person name="Hosono M."/>
            <person name="Torimaru M."/>
            <person name="Fukuda K."/>
            <person name="Mikami N."/>
        </authorList>
    </citation>
    <scope>NUCLEOTIDE SEQUENCE [LARGE SCALE GENOMIC DNA]</scope>
    <source>
        <strain evidence="6 7">KT1a</strain>
    </source>
</reference>
<gene>
    <name evidence="6" type="ORF">MFLAVUS_001063</name>
</gene>